<evidence type="ECO:0008006" key="4">
    <source>
        <dbReference type="Google" id="ProtNLM"/>
    </source>
</evidence>
<keyword evidence="1" id="KW-0732">Signal</keyword>
<name>A0ABX7N8X2_9BACT</name>
<dbReference type="Pfam" id="PF19806">
    <property type="entry name" value="DUF6289"/>
    <property type="match status" value="1"/>
</dbReference>
<dbReference type="PROSITE" id="PS51257">
    <property type="entry name" value="PROKAR_LIPOPROTEIN"/>
    <property type="match status" value="1"/>
</dbReference>
<keyword evidence="3" id="KW-1185">Reference proteome</keyword>
<accession>A0ABX7N8X2</accession>
<evidence type="ECO:0000313" key="3">
    <source>
        <dbReference type="Proteomes" id="UP000663090"/>
    </source>
</evidence>
<dbReference type="RefSeq" id="WP_206715889.1">
    <property type="nucleotide sequence ID" value="NZ_CP071091.1"/>
</dbReference>
<sequence length="94" mass="10021">MQAGRFMGGALLAAGLMFTGCGGAPADDVAEQDMASREDAERNCGAESYEFEYYSDATYTKLVGTRGCDCGIWARWGVTTSFVRSFSYTCAAAP</sequence>
<dbReference type="InterPro" id="IPR046256">
    <property type="entry name" value="DUF6289"/>
</dbReference>
<dbReference type="Proteomes" id="UP000663090">
    <property type="component" value="Chromosome"/>
</dbReference>
<feature type="signal peptide" evidence="1">
    <location>
        <begin position="1"/>
        <end position="26"/>
    </location>
</feature>
<dbReference type="EMBL" id="CP071091">
    <property type="protein sequence ID" value="QSQ14095.1"/>
    <property type="molecule type" value="Genomic_DNA"/>
</dbReference>
<proteinExistence type="predicted"/>
<feature type="chain" id="PRO_5046602008" description="Lipoprotein" evidence="1">
    <location>
        <begin position="27"/>
        <end position="94"/>
    </location>
</feature>
<protein>
    <recommendedName>
        <fullName evidence="4">Lipoprotein</fullName>
    </recommendedName>
</protein>
<evidence type="ECO:0000313" key="2">
    <source>
        <dbReference type="EMBL" id="QSQ14095.1"/>
    </source>
</evidence>
<evidence type="ECO:0000256" key="1">
    <source>
        <dbReference type="SAM" id="SignalP"/>
    </source>
</evidence>
<reference evidence="2 3" key="1">
    <citation type="submission" date="2021-02" db="EMBL/GenBank/DDBJ databases">
        <title>De Novo genome assembly of isolated myxobacteria.</title>
        <authorList>
            <person name="Stevens D.C."/>
        </authorList>
    </citation>
    <scope>NUCLEOTIDE SEQUENCE [LARGE SCALE GENOMIC DNA]</scope>
    <source>
        <strain evidence="2 3">SCHIC003</strain>
    </source>
</reference>
<organism evidence="2 3">
    <name type="scientific">Myxococcus landrumensis</name>
    <dbReference type="NCBI Taxonomy" id="2813577"/>
    <lineage>
        <taxon>Bacteria</taxon>
        <taxon>Pseudomonadati</taxon>
        <taxon>Myxococcota</taxon>
        <taxon>Myxococcia</taxon>
        <taxon>Myxococcales</taxon>
        <taxon>Cystobacterineae</taxon>
        <taxon>Myxococcaceae</taxon>
        <taxon>Myxococcus</taxon>
    </lineage>
</organism>
<gene>
    <name evidence="2" type="ORF">JY572_38245</name>
</gene>